<comment type="caution">
    <text evidence="2">The sequence shown here is derived from an EMBL/GenBank/DDBJ whole genome shotgun (WGS) entry which is preliminary data.</text>
</comment>
<accession>A0A374MU63</accession>
<feature type="domain" description="Polysaccharide pyruvyl transferase" evidence="1">
    <location>
        <begin position="14"/>
        <end position="308"/>
    </location>
</feature>
<gene>
    <name evidence="2" type="ORF">DXD90_11915</name>
</gene>
<dbReference type="AlphaFoldDB" id="A0A374MU63"/>
<dbReference type="Pfam" id="PF04230">
    <property type="entry name" value="PS_pyruv_trans"/>
    <property type="match status" value="1"/>
</dbReference>
<protein>
    <submittedName>
        <fullName evidence="2">Polysaccharide pyruvyl transferase family protein</fullName>
    </submittedName>
</protein>
<keyword evidence="2" id="KW-0808">Transferase</keyword>
<dbReference type="EMBL" id="QSOF01000016">
    <property type="protein sequence ID" value="RGI74908.1"/>
    <property type="molecule type" value="Genomic_DNA"/>
</dbReference>
<evidence type="ECO:0000313" key="3">
    <source>
        <dbReference type="Proteomes" id="UP000263754"/>
    </source>
</evidence>
<evidence type="ECO:0000313" key="2">
    <source>
        <dbReference type="EMBL" id="RGI74908.1"/>
    </source>
</evidence>
<dbReference type="InterPro" id="IPR007345">
    <property type="entry name" value="Polysacch_pyruvyl_Trfase"/>
</dbReference>
<organism evidence="2 3">
    <name type="scientific">Bacteroides uniformis</name>
    <dbReference type="NCBI Taxonomy" id="820"/>
    <lineage>
        <taxon>Bacteria</taxon>
        <taxon>Pseudomonadati</taxon>
        <taxon>Bacteroidota</taxon>
        <taxon>Bacteroidia</taxon>
        <taxon>Bacteroidales</taxon>
        <taxon>Bacteroidaceae</taxon>
        <taxon>Bacteroides</taxon>
    </lineage>
</organism>
<dbReference type="Proteomes" id="UP000263754">
    <property type="component" value="Unassembled WGS sequence"/>
</dbReference>
<evidence type="ECO:0000259" key="1">
    <source>
        <dbReference type="Pfam" id="PF04230"/>
    </source>
</evidence>
<name>A0A374MU63_BACUN</name>
<reference evidence="2 3" key="1">
    <citation type="submission" date="2018-08" db="EMBL/GenBank/DDBJ databases">
        <title>A genome reference for cultivated species of the human gut microbiota.</title>
        <authorList>
            <person name="Zou Y."/>
            <person name="Xue W."/>
            <person name="Luo G."/>
        </authorList>
    </citation>
    <scope>NUCLEOTIDE SEQUENCE [LARGE SCALE GENOMIC DNA]</scope>
    <source>
        <strain evidence="2 3">TM10-17</strain>
    </source>
</reference>
<proteinExistence type="predicted"/>
<dbReference type="RefSeq" id="WP_117652663.1">
    <property type="nucleotide sequence ID" value="NZ_JADNFT010000009.1"/>
</dbReference>
<sequence>MKIGIMTMWNAIDNYGGILQTYALQRYLRDLGHDAYDIRFTKIEGKNVRLKFYIKRIISFLHIRLRDVDRAEYDAKKRRFGDFRRKYINLSKEAYVSLQELQTNVPTADAYITGSDQVWARSLKKSINERAWYLDFGLKNTIRIAYAVSFGHSYCPVEDDVLFKQLVSRFSYVSTREINGIRFCRERGINAERCIDSTFLLSADHYIGLATNRKYQSDFAYLYLLNVGTPNEIHFNEVLKEINKKGYKAICTTASGYSPAKEIYEGVVYDYASVEEWLSNILYSSIFFTTSFHGIVFALMLKKQFIYLPLQTNGSGNDRVFDLLDCVKLKNRTASINNIVELMENSINYDDVDFSSIISMIAQSKYFLTKSLSVNDKENFD</sequence>
<dbReference type="GO" id="GO:0016740">
    <property type="term" value="F:transferase activity"/>
    <property type="evidence" value="ECO:0007669"/>
    <property type="project" value="UniProtKB-KW"/>
</dbReference>